<comment type="caution">
    <text evidence="1">The sequence shown here is derived from an EMBL/GenBank/DDBJ whole genome shotgun (WGS) entry which is preliminary data.</text>
</comment>
<accession>A0A0A1VNL1</accession>
<evidence type="ECO:0000313" key="1">
    <source>
        <dbReference type="EMBL" id="GAL91217.1"/>
    </source>
</evidence>
<gene>
    <name evidence="1" type="ORF">N44_00586</name>
</gene>
<sequence>MNIKDTLHNLVQYLTEAFARIFSPNNDEYPDVGMQPFDAEPYHAPKGNS</sequence>
<proteinExistence type="predicted"/>
<organism evidence="1 2">
    <name type="scientific">Microcystis aeruginosa NIES-44</name>
    <dbReference type="NCBI Taxonomy" id="449439"/>
    <lineage>
        <taxon>Bacteria</taxon>
        <taxon>Bacillati</taxon>
        <taxon>Cyanobacteriota</taxon>
        <taxon>Cyanophyceae</taxon>
        <taxon>Oscillatoriophycideae</taxon>
        <taxon>Chroococcales</taxon>
        <taxon>Microcystaceae</taxon>
        <taxon>Microcystis</taxon>
    </lineage>
</organism>
<evidence type="ECO:0008006" key="3">
    <source>
        <dbReference type="Google" id="ProtNLM"/>
    </source>
</evidence>
<dbReference type="Proteomes" id="UP000030321">
    <property type="component" value="Unassembled WGS sequence"/>
</dbReference>
<name>A0A0A1VNL1_MICAE</name>
<dbReference type="AlphaFoldDB" id="A0A0A1VNL1"/>
<evidence type="ECO:0000313" key="2">
    <source>
        <dbReference type="Proteomes" id="UP000030321"/>
    </source>
</evidence>
<reference evidence="2" key="1">
    <citation type="journal article" date="2015" name="Genome">
        <title>Whole Genome Sequence of the Non-Microcystin-Producing Microcystis aeruginosa Strain NIES-44.</title>
        <authorList>
            <person name="Okano K."/>
            <person name="Miyata N."/>
            <person name="Ozaki Y."/>
        </authorList>
    </citation>
    <scope>NUCLEOTIDE SEQUENCE [LARGE SCALE GENOMIC DNA]</scope>
    <source>
        <strain evidence="2">NIES-44</strain>
    </source>
</reference>
<dbReference type="RefSeq" id="WP_045356093.1">
    <property type="nucleotide sequence ID" value="NZ_BBPA01000002.1"/>
</dbReference>
<protein>
    <recommendedName>
        <fullName evidence="3">Isochorismate synthase</fullName>
    </recommendedName>
</protein>
<dbReference type="EMBL" id="BBPA01000002">
    <property type="protein sequence ID" value="GAL91217.1"/>
    <property type="molecule type" value="Genomic_DNA"/>
</dbReference>